<protein>
    <submittedName>
        <fullName evidence="1">Uncharacterized protein</fullName>
    </submittedName>
</protein>
<proteinExistence type="predicted"/>
<dbReference type="RefSeq" id="WP_272945329.1">
    <property type="nucleotide sequence ID" value="NZ_JDUS01000001.1"/>
</dbReference>
<dbReference type="AlphaFoldDB" id="A0A086ZK88"/>
<dbReference type="Proteomes" id="UP000029096">
    <property type="component" value="Unassembled WGS sequence"/>
</dbReference>
<gene>
    <name evidence="1" type="ORF">BBOH_0412</name>
</gene>
<comment type="caution">
    <text evidence="1">The sequence shown here is derived from an EMBL/GenBank/DDBJ whole genome shotgun (WGS) entry which is preliminary data.</text>
</comment>
<accession>A0A086ZK88</accession>
<sequence>MRKKESMHFTDLGPEELEPVFGGERIGDWLHTALHMLYKN</sequence>
<organism evidence="1 2">
    <name type="scientific">Bifidobacterium bohemicum DSM 22767</name>
    <dbReference type="NCBI Taxonomy" id="1437606"/>
    <lineage>
        <taxon>Bacteria</taxon>
        <taxon>Bacillati</taxon>
        <taxon>Actinomycetota</taxon>
        <taxon>Actinomycetes</taxon>
        <taxon>Bifidobacteriales</taxon>
        <taxon>Bifidobacteriaceae</taxon>
        <taxon>Bifidobacterium</taxon>
    </lineage>
</organism>
<reference evidence="1 2" key="1">
    <citation type="submission" date="2014-03" db="EMBL/GenBank/DDBJ databases">
        <title>Genomics of Bifidobacteria.</title>
        <authorList>
            <person name="Ventura M."/>
            <person name="Milani C."/>
            <person name="Lugli G.A."/>
        </authorList>
    </citation>
    <scope>NUCLEOTIDE SEQUENCE [LARGE SCALE GENOMIC DNA]</scope>
    <source>
        <strain evidence="1 2">DSM 22767</strain>
    </source>
</reference>
<name>A0A086ZK88_9BIFI</name>
<keyword evidence="2" id="KW-1185">Reference proteome</keyword>
<dbReference type="EMBL" id="JGYP01000001">
    <property type="protein sequence ID" value="KFI46938.1"/>
    <property type="molecule type" value="Genomic_DNA"/>
</dbReference>
<evidence type="ECO:0000313" key="1">
    <source>
        <dbReference type="EMBL" id="KFI46938.1"/>
    </source>
</evidence>
<evidence type="ECO:0000313" key="2">
    <source>
        <dbReference type="Proteomes" id="UP000029096"/>
    </source>
</evidence>
<dbReference type="STRING" id="1437606.BBOH_0412"/>